<feature type="region of interest" description="Disordered" evidence="1">
    <location>
        <begin position="1"/>
        <end position="21"/>
    </location>
</feature>
<accession>A0A6A6HG50</accession>
<dbReference type="EMBL" id="ML991785">
    <property type="protein sequence ID" value="KAF2236440.1"/>
    <property type="molecule type" value="Genomic_DNA"/>
</dbReference>
<proteinExistence type="predicted"/>
<protein>
    <submittedName>
        <fullName evidence="3">NAD(P)-binding protein</fullName>
    </submittedName>
</protein>
<dbReference type="PANTHER" id="PTHR43677">
    <property type="entry name" value="SHORT-CHAIN DEHYDROGENASE/REDUCTASE"/>
    <property type="match status" value="1"/>
</dbReference>
<dbReference type="Pfam" id="PF00107">
    <property type="entry name" value="ADH_zinc_N"/>
    <property type="match status" value="1"/>
</dbReference>
<dbReference type="GO" id="GO:0005739">
    <property type="term" value="C:mitochondrion"/>
    <property type="evidence" value="ECO:0007669"/>
    <property type="project" value="TreeGrafter"/>
</dbReference>
<sequence length="389" mass="41511">MATTARPSTPSIPSPFPSTHRALHVTSYDTPPAVTSLPLPTPSPGTALVRILATQIISYSRSVYSSTGRAYPFPLPLTAGYSGIGRIAACPGDSVALQRGQLVHVDCVVRARDDPSAIFLAGVHQGHSQRSAQLMEANWRDGCAAEFAAFPIENLMPLDEKRLLGKVEEGGLGYDLPRLSYISTLLVPYGGLADVGVRPGETVVVAPATGGFGGAAVKVALAMGARVVAMGRNERELERMEGVFGRERVRGVRITGDVKGDAEMLKGVWGEPDVFFDISPPAASHSSHFKSALLSLRHAGRASLMGGQREDVQVPLRLVMVKDIMLKGKWMYERPAVAQLVKMVEAGVLGLGEKDGVDVKGTFTLEEWDKAFTVAEETNRPGSVTVITP</sequence>
<dbReference type="AlphaFoldDB" id="A0A6A6HG50"/>
<dbReference type="SUPFAM" id="SSF50129">
    <property type="entry name" value="GroES-like"/>
    <property type="match status" value="1"/>
</dbReference>
<organism evidence="3 4">
    <name type="scientific">Viridothelium virens</name>
    <name type="common">Speckled blister lichen</name>
    <name type="synonym">Trypethelium virens</name>
    <dbReference type="NCBI Taxonomy" id="1048519"/>
    <lineage>
        <taxon>Eukaryota</taxon>
        <taxon>Fungi</taxon>
        <taxon>Dikarya</taxon>
        <taxon>Ascomycota</taxon>
        <taxon>Pezizomycotina</taxon>
        <taxon>Dothideomycetes</taxon>
        <taxon>Dothideomycetes incertae sedis</taxon>
        <taxon>Trypetheliales</taxon>
        <taxon>Trypetheliaceae</taxon>
        <taxon>Viridothelium</taxon>
    </lineage>
</organism>
<evidence type="ECO:0000313" key="4">
    <source>
        <dbReference type="Proteomes" id="UP000800092"/>
    </source>
</evidence>
<dbReference type="OrthoDB" id="5407715at2759"/>
<dbReference type="InterPro" id="IPR013149">
    <property type="entry name" value="ADH-like_C"/>
</dbReference>
<evidence type="ECO:0000256" key="1">
    <source>
        <dbReference type="SAM" id="MobiDB-lite"/>
    </source>
</evidence>
<evidence type="ECO:0000259" key="2">
    <source>
        <dbReference type="Pfam" id="PF00107"/>
    </source>
</evidence>
<dbReference type="Gene3D" id="3.90.180.10">
    <property type="entry name" value="Medium-chain alcohol dehydrogenases, catalytic domain"/>
    <property type="match status" value="1"/>
</dbReference>
<dbReference type="PANTHER" id="PTHR43677:SF4">
    <property type="entry name" value="QUINONE OXIDOREDUCTASE-LIKE PROTEIN 2"/>
    <property type="match status" value="1"/>
</dbReference>
<evidence type="ECO:0000313" key="3">
    <source>
        <dbReference type="EMBL" id="KAF2236440.1"/>
    </source>
</evidence>
<dbReference type="InterPro" id="IPR051397">
    <property type="entry name" value="Zn-ADH-like_protein"/>
</dbReference>
<dbReference type="InterPro" id="IPR011032">
    <property type="entry name" value="GroES-like_sf"/>
</dbReference>
<reference evidence="3" key="1">
    <citation type="journal article" date="2020" name="Stud. Mycol.">
        <title>101 Dothideomycetes genomes: a test case for predicting lifestyles and emergence of pathogens.</title>
        <authorList>
            <person name="Haridas S."/>
            <person name="Albert R."/>
            <person name="Binder M."/>
            <person name="Bloem J."/>
            <person name="Labutti K."/>
            <person name="Salamov A."/>
            <person name="Andreopoulos B."/>
            <person name="Baker S."/>
            <person name="Barry K."/>
            <person name="Bills G."/>
            <person name="Bluhm B."/>
            <person name="Cannon C."/>
            <person name="Castanera R."/>
            <person name="Culley D."/>
            <person name="Daum C."/>
            <person name="Ezra D."/>
            <person name="Gonzalez J."/>
            <person name="Henrissat B."/>
            <person name="Kuo A."/>
            <person name="Liang C."/>
            <person name="Lipzen A."/>
            <person name="Lutzoni F."/>
            <person name="Magnuson J."/>
            <person name="Mondo S."/>
            <person name="Nolan M."/>
            <person name="Ohm R."/>
            <person name="Pangilinan J."/>
            <person name="Park H.-J."/>
            <person name="Ramirez L."/>
            <person name="Alfaro M."/>
            <person name="Sun H."/>
            <person name="Tritt A."/>
            <person name="Yoshinaga Y."/>
            <person name="Zwiers L.-H."/>
            <person name="Turgeon B."/>
            <person name="Goodwin S."/>
            <person name="Spatafora J."/>
            <person name="Crous P."/>
            <person name="Grigoriev I."/>
        </authorList>
    </citation>
    <scope>NUCLEOTIDE SEQUENCE</scope>
    <source>
        <strain evidence="3">Tuck. ex Michener</strain>
    </source>
</reference>
<gene>
    <name evidence="3" type="ORF">EV356DRAFT_498474</name>
</gene>
<dbReference type="GO" id="GO:0016491">
    <property type="term" value="F:oxidoreductase activity"/>
    <property type="evidence" value="ECO:0007669"/>
    <property type="project" value="TreeGrafter"/>
</dbReference>
<dbReference type="SUPFAM" id="SSF51735">
    <property type="entry name" value="NAD(P)-binding Rossmann-fold domains"/>
    <property type="match status" value="1"/>
</dbReference>
<feature type="domain" description="Alcohol dehydrogenase-like C-terminal" evidence="2">
    <location>
        <begin position="212"/>
        <end position="345"/>
    </location>
</feature>
<dbReference type="Gene3D" id="3.40.50.720">
    <property type="entry name" value="NAD(P)-binding Rossmann-like Domain"/>
    <property type="match status" value="1"/>
</dbReference>
<dbReference type="InterPro" id="IPR036291">
    <property type="entry name" value="NAD(P)-bd_dom_sf"/>
</dbReference>
<keyword evidence="4" id="KW-1185">Reference proteome</keyword>
<dbReference type="Proteomes" id="UP000800092">
    <property type="component" value="Unassembled WGS sequence"/>
</dbReference>
<name>A0A6A6HG50_VIRVR</name>